<dbReference type="SUPFAM" id="SSF64268">
    <property type="entry name" value="PX domain"/>
    <property type="match status" value="1"/>
</dbReference>
<dbReference type="EMBL" id="SEYY01011162">
    <property type="protein sequence ID" value="KAB7501279.1"/>
    <property type="molecule type" value="Genomic_DNA"/>
</dbReference>
<dbReference type="PANTHER" id="PTHR45850">
    <property type="entry name" value="SORTING NEXIN FAMILY MEMBER"/>
    <property type="match status" value="1"/>
</dbReference>
<evidence type="ECO:0000313" key="4">
    <source>
        <dbReference type="Proteomes" id="UP000326759"/>
    </source>
</evidence>
<evidence type="ECO:0000313" key="3">
    <source>
        <dbReference type="EMBL" id="KAB7501279.1"/>
    </source>
</evidence>
<dbReference type="GO" id="GO:0035091">
    <property type="term" value="F:phosphatidylinositol binding"/>
    <property type="evidence" value="ECO:0007669"/>
    <property type="project" value="InterPro"/>
</dbReference>
<proteinExistence type="predicted"/>
<dbReference type="CDD" id="cd06093">
    <property type="entry name" value="PX_domain"/>
    <property type="match status" value="1"/>
</dbReference>
<protein>
    <submittedName>
        <fullName evidence="3">Sorting nexin-32</fullName>
    </submittedName>
</protein>
<feature type="region of interest" description="Disordered" evidence="1">
    <location>
        <begin position="1"/>
        <end position="20"/>
    </location>
</feature>
<dbReference type="InterPro" id="IPR001683">
    <property type="entry name" value="PX_dom"/>
</dbReference>
<dbReference type="Gene3D" id="3.30.1520.10">
    <property type="entry name" value="Phox-like domain"/>
    <property type="match status" value="1"/>
</dbReference>
<reference evidence="3 4" key="1">
    <citation type="journal article" date="2019" name="PLoS Biol.">
        <title>Sex chromosomes control vertical transmission of feminizing Wolbachia symbionts in an isopod.</title>
        <authorList>
            <person name="Becking T."/>
            <person name="Chebbi M.A."/>
            <person name="Giraud I."/>
            <person name="Moumen B."/>
            <person name="Laverre T."/>
            <person name="Caubet Y."/>
            <person name="Peccoud J."/>
            <person name="Gilbert C."/>
            <person name="Cordaux R."/>
        </authorList>
    </citation>
    <scope>NUCLEOTIDE SEQUENCE [LARGE SCALE GENOMIC DNA]</scope>
    <source>
        <strain evidence="3">ANa2</strain>
        <tissue evidence="3">Whole body excluding digestive tract and cuticle</tissue>
    </source>
</reference>
<keyword evidence="4" id="KW-1185">Reference proteome</keyword>
<dbReference type="Pfam" id="PF00787">
    <property type="entry name" value="PX"/>
    <property type="match status" value="1"/>
</dbReference>
<dbReference type="InterPro" id="IPR036871">
    <property type="entry name" value="PX_dom_sf"/>
</dbReference>
<name>A0A5N5T598_9CRUS</name>
<dbReference type="Proteomes" id="UP000326759">
    <property type="component" value="Unassembled WGS sequence"/>
</dbReference>
<accession>A0A5N5T598</accession>
<feature type="domain" description="PX" evidence="2">
    <location>
        <begin position="24"/>
        <end position="156"/>
    </location>
</feature>
<evidence type="ECO:0000256" key="1">
    <source>
        <dbReference type="SAM" id="MobiDB-lite"/>
    </source>
</evidence>
<feature type="non-terminal residue" evidence="3">
    <location>
        <position position="299"/>
    </location>
</feature>
<dbReference type="PROSITE" id="PS50195">
    <property type="entry name" value="PX"/>
    <property type="match status" value="1"/>
</dbReference>
<organism evidence="3 4">
    <name type="scientific">Armadillidium nasatum</name>
    <dbReference type="NCBI Taxonomy" id="96803"/>
    <lineage>
        <taxon>Eukaryota</taxon>
        <taxon>Metazoa</taxon>
        <taxon>Ecdysozoa</taxon>
        <taxon>Arthropoda</taxon>
        <taxon>Crustacea</taxon>
        <taxon>Multicrustacea</taxon>
        <taxon>Malacostraca</taxon>
        <taxon>Eumalacostraca</taxon>
        <taxon>Peracarida</taxon>
        <taxon>Isopoda</taxon>
        <taxon>Oniscidea</taxon>
        <taxon>Crinocheta</taxon>
        <taxon>Armadillidiidae</taxon>
        <taxon>Armadillidium</taxon>
    </lineage>
</organism>
<comment type="caution">
    <text evidence="3">The sequence shown here is derived from an EMBL/GenBank/DDBJ whole genome shotgun (WGS) entry which is preliminary data.</text>
</comment>
<dbReference type="PANTHER" id="PTHR45850:SF2">
    <property type="entry name" value="SORTING NEXIN-5-LIKE"/>
    <property type="match status" value="1"/>
</dbReference>
<dbReference type="AlphaFoldDB" id="A0A5N5T598"/>
<gene>
    <name evidence="3" type="primary">Snx32</name>
    <name evidence="3" type="ORF">Anas_12157</name>
</gene>
<sequence>MENSLDRECSIASSGGSTPEPPVPFCPKFNVSFTNNISKDGKSIKYRIHVSQNDEIIQVIERDYENFEYLHHCVTTDQPYQGLIIPPLPCKLAADAYSAEAFTKKQMGKSSKTLLGDDFKRQSFQLQIYLELLLSHPVLGKSPRLQEFLLSRDPPPKTKVRQNLVNKLSASLEARKTAYPDCDDFFQKERYWISKYMPAVENFSSTFAKIMYSEIRFAYQLEEISAALKHQCFSENHSSEISNLNRIFLHYIDVTKNELEEKTSFEDTNAEIAKQVSEEAFEKCTDDARKEVRTISTHS</sequence>
<evidence type="ECO:0000259" key="2">
    <source>
        <dbReference type="PROSITE" id="PS50195"/>
    </source>
</evidence>
<dbReference type="OrthoDB" id="9976382at2759"/>